<organism evidence="1 2">
    <name type="scientific">Cymbomonas tetramitiformis</name>
    <dbReference type="NCBI Taxonomy" id="36881"/>
    <lineage>
        <taxon>Eukaryota</taxon>
        <taxon>Viridiplantae</taxon>
        <taxon>Chlorophyta</taxon>
        <taxon>Pyramimonadophyceae</taxon>
        <taxon>Pyramimonadales</taxon>
        <taxon>Pyramimonadaceae</taxon>
        <taxon>Cymbomonas</taxon>
    </lineage>
</organism>
<sequence length="403" mass="45500">MSAIYYEHNPYEDFQPDRQYSGGQGWDGGGYDWDVFHLLTAQGRPPQLVVEVGVWRGKTALVLAKLLQGAKGGVLIAVDTWLGALEFWTREKTQGRPDPQRDLVIQNGFPSVFYSFLSNVMLDRLQSFVIPFPVPSRLAADFLLKSAVKADIVHLDGAHEYHDVIDDIRSWIRNLSPGAILIGDDYTSSWPGLQQAVNEFEEETGLQLHFSGPGGRKCQPCRMPMLYTNAGAGQPSENPGWIGDEHTGFPSDMWAPPPLRQHFSQFALLAEMQDVQPSVVILNKYTSEWDALPKNHLTLEMLSSIFSTLEIRGVRIIYFRACDTDFESTEKHQDHLHFGDLDMIRERFPKVQILQDHQTANPHISLNEMLKYPSLLLDLLLLGVRHLDPSGRPLTRNGTPTRV</sequence>
<dbReference type="PANTHER" id="PTHR37909">
    <property type="entry name" value="S-ADENOSYL-L-METHIONINE-DEPENDENT METHYLTRANSFERASES SUPERFAMILY PROTEIN"/>
    <property type="match status" value="1"/>
</dbReference>
<dbReference type="Proteomes" id="UP001190700">
    <property type="component" value="Unassembled WGS sequence"/>
</dbReference>
<evidence type="ECO:0000313" key="1">
    <source>
        <dbReference type="EMBL" id="KAK3242633.1"/>
    </source>
</evidence>
<evidence type="ECO:0008006" key="3">
    <source>
        <dbReference type="Google" id="ProtNLM"/>
    </source>
</evidence>
<dbReference type="InterPro" id="IPR029063">
    <property type="entry name" value="SAM-dependent_MTases_sf"/>
</dbReference>
<dbReference type="Pfam" id="PF13578">
    <property type="entry name" value="Methyltransf_24"/>
    <property type="match status" value="1"/>
</dbReference>
<dbReference type="AlphaFoldDB" id="A0AAE0EVQ9"/>
<reference evidence="1 2" key="1">
    <citation type="journal article" date="2015" name="Genome Biol. Evol.">
        <title>Comparative Genomics of a Bacterivorous Green Alga Reveals Evolutionary Causalities and Consequences of Phago-Mixotrophic Mode of Nutrition.</title>
        <authorList>
            <person name="Burns J.A."/>
            <person name="Paasch A."/>
            <person name="Narechania A."/>
            <person name="Kim E."/>
        </authorList>
    </citation>
    <scope>NUCLEOTIDE SEQUENCE [LARGE SCALE GENOMIC DNA]</scope>
    <source>
        <strain evidence="1 2">PLY_AMNH</strain>
    </source>
</reference>
<dbReference type="Gene3D" id="3.40.50.150">
    <property type="entry name" value="Vaccinia Virus protein VP39"/>
    <property type="match status" value="1"/>
</dbReference>
<dbReference type="EMBL" id="LGRX02033148">
    <property type="protein sequence ID" value="KAK3242633.1"/>
    <property type="molecule type" value="Genomic_DNA"/>
</dbReference>
<evidence type="ECO:0000313" key="2">
    <source>
        <dbReference type="Proteomes" id="UP001190700"/>
    </source>
</evidence>
<keyword evidence="2" id="KW-1185">Reference proteome</keyword>
<name>A0AAE0EVQ9_9CHLO</name>
<dbReference type="PANTHER" id="PTHR37909:SF1">
    <property type="entry name" value="S-ADENOSYL-L-METHIONINE-DEPENDENT METHYLTRANSFERASES SUPERFAMILY PROTEIN"/>
    <property type="match status" value="1"/>
</dbReference>
<comment type="caution">
    <text evidence="1">The sequence shown here is derived from an EMBL/GenBank/DDBJ whole genome shotgun (WGS) entry which is preliminary data.</text>
</comment>
<proteinExistence type="predicted"/>
<protein>
    <recommendedName>
        <fullName evidence="3">Class I SAM-dependent methyltransferase</fullName>
    </recommendedName>
</protein>
<dbReference type="SUPFAM" id="SSF53335">
    <property type="entry name" value="S-adenosyl-L-methionine-dependent methyltransferases"/>
    <property type="match status" value="1"/>
</dbReference>
<accession>A0AAE0EVQ9</accession>
<gene>
    <name evidence="1" type="ORF">CYMTET_47684</name>
</gene>